<evidence type="ECO:0000313" key="8">
    <source>
        <dbReference type="Proteomes" id="UP001497623"/>
    </source>
</evidence>
<dbReference type="Pfam" id="PF06278">
    <property type="entry name" value="CNDH2_N"/>
    <property type="match status" value="1"/>
</dbReference>
<dbReference type="InterPro" id="IPR009378">
    <property type="entry name" value="H2_N"/>
</dbReference>
<dbReference type="InterPro" id="IPR031739">
    <property type="entry name" value="Ncaph2"/>
</dbReference>
<feature type="compositionally biased region" description="Acidic residues" evidence="4">
    <location>
        <begin position="148"/>
        <end position="160"/>
    </location>
</feature>
<evidence type="ECO:0000259" key="6">
    <source>
        <dbReference type="Pfam" id="PF16858"/>
    </source>
</evidence>
<evidence type="ECO:0000259" key="5">
    <source>
        <dbReference type="Pfam" id="PF06278"/>
    </source>
</evidence>
<evidence type="ECO:0000256" key="4">
    <source>
        <dbReference type="SAM" id="MobiDB-lite"/>
    </source>
</evidence>
<evidence type="ECO:0008006" key="9">
    <source>
        <dbReference type="Google" id="ProtNLM"/>
    </source>
</evidence>
<name>A0AAV2QIB2_MEGNR</name>
<feature type="compositionally biased region" description="Low complexity" evidence="4">
    <location>
        <begin position="703"/>
        <end position="717"/>
    </location>
</feature>
<evidence type="ECO:0000256" key="1">
    <source>
        <dbReference type="ARBA" id="ARBA00004123"/>
    </source>
</evidence>
<feature type="compositionally biased region" description="Basic residues" evidence="4">
    <location>
        <begin position="684"/>
        <end position="695"/>
    </location>
</feature>
<comment type="subcellular location">
    <subcellularLocation>
        <location evidence="1">Nucleus</location>
    </subcellularLocation>
</comment>
<sequence length="743" mass="82661">MPSASQASQGPGPSQDLDPRFAVFLNPIRDLTKNWEVDIAKYMEEYLEELAEVQITFDGGETMMNFAEAAMLIQGSATVYSKKVEFLWQMVLQMLDLLSSRRTAAANTAPGAEGQEQGGKGGKGHVDLASADFVKMDHVEEGRNIDMKDDDDEGDDEDGTGGDTKKKLKFLPSTPLHLVDKEGEKSVHRVELIMKNHETFGAKDDFRLCRSYLTPIGMLFLDVPKAALFGGNNVAFSDVSQALQCNRGSYIAPAEADPAAQLPPPEQDDLGGVDIDPGFDEGPPPAEMEVDEAVAPVEEQEKNENNDSNKENKEDHTVIVLPCGRSGLRKRGDKRPQETIATMKLTDPWAALDPHQEAPVRRPVRQGRIRRPLPCLCHRPQVERKSRTKKKKDNKEIDKKDLPSVEEFITKDLTKMINKSNCKVPPELLEEANKEVAKRLEATKKRRVRDAAKAGHDDPETTVTEQEEREKLLQRMEDDGAVMADDMMGGVDMDDHYDELPAPPLFLPDPHNGTLMPNGGQASSEIQQRLNDSQMYEASNEYEALVQRWVADYVTNAQEHINSSELTRRVNRWKTAIGPKLELEEQRKDFDIHGYGSDVLSNFPDDGRKTTVTFGTVAKNLPHNEVPRIFLSCLMLANTYNIDITESTPGDYAMDCMELTLLSRVRHHEVMEEYAAPSQDSPPKRKKATSGGKKKGSSDIPCGSPLGSLSPPGSPLSEVSDMSIHLNTDKRPKAKSKHKKKKN</sequence>
<feature type="domain" description="Condensin-2 complex subunit H2 C-terminal" evidence="6">
    <location>
        <begin position="541"/>
        <end position="670"/>
    </location>
</feature>
<feature type="non-terminal residue" evidence="7">
    <location>
        <position position="743"/>
    </location>
</feature>
<dbReference type="InterPro" id="IPR031737">
    <property type="entry name" value="CNDH2_C"/>
</dbReference>
<dbReference type="PANTHER" id="PTHR14324">
    <property type="entry name" value="CONDENSIN-2 COMPLEX SUBUNIT H2"/>
    <property type="match status" value="1"/>
</dbReference>
<evidence type="ECO:0000256" key="2">
    <source>
        <dbReference type="ARBA" id="ARBA00007844"/>
    </source>
</evidence>
<feature type="region of interest" description="Disordered" evidence="4">
    <location>
        <begin position="446"/>
        <end position="465"/>
    </location>
</feature>
<keyword evidence="8" id="KW-1185">Reference proteome</keyword>
<gene>
    <name evidence="7" type="ORF">MNOR_LOCUS13356</name>
</gene>
<feature type="compositionally biased region" description="Basic and acidic residues" evidence="4">
    <location>
        <begin position="446"/>
        <end position="459"/>
    </location>
</feature>
<dbReference type="GO" id="GO:0003682">
    <property type="term" value="F:chromatin binding"/>
    <property type="evidence" value="ECO:0007669"/>
    <property type="project" value="TreeGrafter"/>
</dbReference>
<accession>A0AAV2QIB2</accession>
<feature type="compositionally biased region" description="Basic residues" evidence="4">
    <location>
        <begin position="732"/>
        <end position="743"/>
    </location>
</feature>
<dbReference type="GO" id="GO:0000796">
    <property type="term" value="C:condensin complex"/>
    <property type="evidence" value="ECO:0007669"/>
    <property type="project" value="TreeGrafter"/>
</dbReference>
<reference evidence="7 8" key="1">
    <citation type="submission" date="2024-05" db="EMBL/GenBank/DDBJ databases">
        <authorList>
            <person name="Wallberg A."/>
        </authorList>
    </citation>
    <scope>NUCLEOTIDE SEQUENCE [LARGE SCALE GENOMIC DNA]</scope>
</reference>
<keyword evidence="3" id="KW-0539">Nucleus</keyword>
<feature type="region of interest" description="Disordered" evidence="4">
    <location>
        <begin position="142"/>
        <end position="167"/>
    </location>
</feature>
<dbReference type="Pfam" id="PF16858">
    <property type="entry name" value="CNDH2_C"/>
    <property type="match status" value="1"/>
</dbReference>
<comment type="caution">
    <text evidence="7">The sequence shown here is derived from an EMBL/GenBank/DDBJ whole genome shotgun (WGS) entry which is preliminary data.</text>
</comment>
<organism evidence="7 8">
    <name type="scientific">Meganyctiphanes norvegica</name>
    <name type="common">Northern krill</name>
    <name type="synonym">Thysanopoda norvegica</name>
    <dbReference type="NCBI Taxonomy" id="48144"/>
    <lineage>
        <taxon>Eukaryota</taxon>
        <taxon>Metazoa</taxon>
        <taxon>Ecdysozoa</taxon>
        <taxon>Arthropoda</taxon>
        <taxon>Crustacea</taxon>
        <taxon>Multicrustacea</taxon>
        <taxon>Malacostraca</taxon>
        <taxon>Eumalacostraca</taxon>
        <taxon>Eucarida</taxon>
        <taxon>Euphausiacea</taxon>
        <taxon>Euphausiidae</taxon>
        <taxon>Meganyctiphanes</taxon>
    </lineage>
</organism>
<dbReference type="GO" id="GO:0051306">
    <property type="term" value="P:mitotic sister chromatid separation"/>
    <property type="evidence" value="ECO:0007669"/>
    <property type="project" value="TreeGrafter"/>
</dbReference>
<comment type="similarity">
    <text evidence="2">Belongs to the CND2 H2 (condensin-2 subunit 2) family.</text>
</comment>
<dbReference type="Proteomes" id="UP001497623">
    <property type="component" value="Unassembled WGS sequence"/>
</dbReference>
<dbReference type="PANTHER" id="PTHR14324:SF3">
    <property type="entry name" value="CONDENSIN-2 COMPLEX SUBUNIT H2"/>
    <property type="match status" value="1"/>
</dbReference>
<evidence type="ECO:0000256" key="3">
    <source>
        <dbReference type="ARBA" id="ARBA00023242"/>
    </source>
</evidence>
<dbReference type="GO" id="GO:0005634">
    <property type="term" value="C:nucleus"/>
    <property type="evidence" value="ECO:0007669"/>
    <property type="project" value="UniProtKB-SubCell"/>
</dbReference>
<dbReference type="AlphaFoldDB" id="A0AAV2QIB2"/>
<feature type="region of interest" description="Disordered" evidence="4">
    <location>
        <begin position="673"/>
        <end position="743"/>
    </location>
</feature>
<feature type="domain" description="Condensin II complex subunit H2 N-terminal" evidence="5">
    <location>
        <begin position="20"/>
        <end position="139"/>
    </location>
</feature>
<dbReference type="GO" id="GO:0010032">
    <property type="term" value="P:meiotic chromosome condensation"/>
    <property type="evidence" value="ECO:0007669"/>
    <property type="project" value="TreeGrafter"/>
</dbReference>
<protein>
    <recommendedName>
        <fullName evidence="9">Condensin-2 complex subunit H2</fullName>
    </recommendedName>
</protein>
<dbReference type="EMBL" id="CAXKWB010007606">
    <property type="protein sequence ID" value="CAL4087925.1"/>
    <property type="molecule type" value="Genomic_DNA"/>
</dbReference>
<evidence type="ECO:0000313" key="7">
    <source>
        <dbReference type="EMBL" id="CAL4087925.1"/>
    </source>
</evidence>
<feature type="region of interest" description="Disordered" evidence="4">
    <location>
        <begin position="257"/>
        <end position="287"/>
    </location>
</feature>
<proteinExistence type="inferred from homology"/>